<name>A0A150PMW0_SORCE</name>
<comment type="caution">
    <text evidence="2">The sequence shown here is derived from an EMBL/GenBank/DDBJ whole genome shotgun (WGS) entry which is preliminary data.</text>
</comment>
<feature type="region of interest" description="Disordered" evidence="1">
    <location>
        <begin position="1"/>
        <end position="38"/>
    </location>
</feature>
<dbReference type="Proteomes" id="UP000075420">
    <property type="component" value="Unassembled WGS sequence"/>
</dbReference>
<dbReference type="AlphaFoldDB" id="A0A150PMW0"/>
<evidence type="ECO:0000313" key="2">
    <source>
        <dbReference type="EMBL" id="KYF56970.1"/>
    </source>
</evidence>
<evidence type="ECO:0000313" key="3">
    <source>
        <dbReference type="Proteomes" id="UP000075420"/>
    </source>
</evidence>
<accession>A0A150PMW0</accession>
<organism evidence="2 3">
    <name type="scientific">Sorangium cellulosum</name>
    <name type="common">Polyangium cellulosum</name>
    <dbReference type="NCBI Taxonomy" id="56"/>
    <lineage>
        <taxon>Bacteria</taxon>
        <taxon>Pseudomonadati</taxon>
        <taxon>Myxococcota</taxon>
        <taxon>Polyangia</taxon>
        <taxon>Polyangiales</taxon>
        <taxon>Polyangiaceae</taxon>
        <taxon>Sorangium</taxon>
    </lineage>
</organism>
<evidence type="ECO:0000256" key="1">
    <source>
        <dbReference type="SAM" id="MobiDB-lite"/>
    </source>
</evidence>
<gene>
    <name evidence="2" type="ORF">BE08_14250</name>
</gene>
<reference evidence="2 3" key="1">
    <citation type="submission" date="2014-02" db="EMBL/GenBank/DDBJ databases">
        <title>The small core and large imbalanced accessory genome model reveals a collaborative survival strategy of Sorangium cellulosum strains in nature.</title>
        <authorList>
            <person name="Han K."/>
            <person name="Peng R."/>
            <person name="Blom J."/>
            <person name="Li Y.-Z."/>
        </authorList>
    </citation>
    <scope>NUCLEOTIDE SEQUENCE [LARGE SCALE GENOMIC DNA]</scope>
    <source>
        <strain evidence="2 3">So0157-25</strain>
    </source>
</reference>
<dbReference type="EMBL" id="JELY01001084">
    <property type="protein sequence ID" value="KYF56970.1"/>
    <property type="molecule type" value="Genomic_DNA"/>
</dbReference>
<proteinExistence type="predicted"/>
<protein>
    <submittedName>
        <fullName evidence="2">Uncharacterized protein</fullName>
    </submittedName>
</protein>
<sequence length="98" mass="10465">MASGEARPREAERDGAQPEHDVHEPRERRSASTSSEREIALAATAGRSTVGEYLARAKAGGLTWEVAKELDDAEVEGGTGACAARSERQVFRMIQGAP</sequence>